<evidence type="ECO:0000256" key="10">
    <source>
        <dbReference type="SAM" id="MobiDB-lite"/>
    </source>
</evidence>
<dbReference type="SUPFAM" id="SSF50447">
    <property type="entry name" value="Translation proteins"/>
    <property type="match status" value="1"/>
</dbReference>
<keyword evidence="7" id="KW-0694">RNA-binding</keyword>
<dbReference type="GO" id="GO:0001522">
    <property type="term" value="P:pseudouridine synthesis"/>
    <property type="evidence" value="ECO:0007669"/>
    <property type="project" value="InterPro"/>
</dbReference>
<proteinExistence type="inferred from homology"/>
<dbReference type="GO" id="GO:0005634">
    <property type="term" value="C:nucleus"/>
    <property type="evidence" value="ECO:0007669"/>
    <property type="project" value="UniProtKB-SubCell"/>
</dbReference>
<dbReference type="InterPro" id="IPR040309">
    <property type="entry name" value="Naf1"/>
</dbReference>
<dbReference type="AlphaFoldDB" id="A0A383USE5"/>
<dbReference type="VEuPathDB" id="FungiDB:BLGHR1_12959"/>
<evidence type="ECO:0000256" key="7">
    <source>
        <dbReference type="ARBA" id="ARBA00022884"/>
    </source>
</evidence>
<dbReference type="Gene3D" id="2.40.10.230">
    <property type="entry name" value="Probable tRNA pseudouridine synthase domain"/>
    <property type="match status" value="1"/>
</dbReference>
<feature type="compositionally biased region" description="Polar residues" evidence="10">
    <location>
        <begin position="487"/>
        <end position="512"/>
    </location>
</feature>
<reference evidence="11 12" key="1">
    <citation type="submission" date="2017-11" db="EMBL/GenBank/DDBJ databases">
        <authorList>
            <person name="Kracher B."/>
        </authorList>
    </citation>
    <scope>NUCLEOTIDE SEQUENCE [LARGE SCALE GENOMIC DNA]</scope>
    <source>
        <strain evidence="11 12">RACE1</strain>
    </source>
</reference>
<evidence type="ECO:0000256" key="4">
    <source>
        <dbReference type="ARBA" id="ARBA00022517"/>
    </source>
</evidence>
<feature type="compositionally biased region" description="Acidic residues" evidence="10">
    <location>
        <begin position="268"/>
        <end position="282"/>
    </location>
</feature>
<evidence type="ECO:0000256" key="3">
    <source>
        <dbReference type="ARBA" id="ARBA00021438"/>
    </source>
</evidence>
<feature type="compositionally biased region" description="Polar residues" evidence="10">
    <location>
        <begin position="593"/>
        <end position="611"/>
    </location>
</feature>
<feature type="compositionally biased region" description="Low complexity" evidence="10">
    <location>
        <begin position="257"/>
        <end position="267"/>
    </location>
</feature>
<feature type="compositionally biased region" description="Acidic residues" evidence="10">
    <location>
        <begin position="447"/>
        <end position="464"/>
    </location>
</feature>
<evidence type="ECO:0000313" key="12">
    <source>
        <dbReference type="Proteomes" id="UP000275772"/>
    </source>
</evidence>
<dbReference type="InterPro" id="IPR009000">
    <property type="entry name" value="Transl_B-barrel_sf"/>
</dbReference>
<dbReference type="InterPro" id="IPR038664">
    <property type="entry name" value="Gar1/Naf1_Cbf5-bd_sf"/>
</dbReference>
<feature type="region of interest" description="Disordered" evidence="10">
    <location>
        <begin position="97"/>
        <end position="120"/>
    </location>
</feature>
<feature type="compositionally biased region" description="Polar residues" evidence="10">
    <location>
        <begin position="157"/>
        <end position="171"/>
    </location>
</feature>
<evidence type="ECO:0000256" key="5">
    <source>
        <dbReference type="ARBA" id="ARBA00022552"/>
    </source>
</evidence>
<protein>
    <recommendedName>
        <fullName evidence="3">H/ACA ribonucleoprotein complex non-core subunit NAF1</fullName>
    </recommendedName>
    <alternativeName>
        <fullName evidence="9">Nuclear assembly factor 1</fullName>
    </alternativeName>
</protein>
<gene>
    <name evidence="11" type="ORF">BLGHR1_12959</name>
</gene>
<feature type="compositionally biased region" description="Basic and acidic residues" evidence="10">
    <location>
        <begin position="568"/>
        <end position="580"/>
    </location>
</feature>
<dbReference type="GO" id="GO:0003723">
    <property type="term" value="F:RNA binding"/>
    <property type="evidence" value="ECO:0007669"/>
    <property type="project" value="UniProtKB-KW"/>
</dbReference>
<feature type="compositionally biased region" description="Basic residues" evidence="10">
    <location>
        <begin position="556"/>
        <end position="567"/>
    </location>
</feature>
<comment type="subcellular location">
    <subcellularLocation>
        <location evidence="1">Nucleus</location>
    </subcellularLocation>
</comment>
<dbReference type="GO" id="GO:0006364">
    <property type="term" value="P:rRNA processing"/>
    <property type="evidence" value="ECO:0007669"/>
    <property type="project" value="UniProtKB-KW"/>
</dbReference>
<name>A0A383USE5_BLUHO</name>
<dbReference type="InterPro" id="IPR007504">
    <property type="entry name" value="H/ACA_rnp_Gar1/Naf1"/>
</dbReference>
<evidence type="ECO:0000256" key="1">
    <source>
        <dbReference type="ARBA" id="ARBA00004123"/>
    </source>
</evidence>
<keyword evidence="5" id="KW-0698">rRNA processing</keyword>
<feature type="compositionally biased region" description="Polar residues" evidence="10">
    <location>
        <begin position="97"/>
        <end position="109"/>
    </location>
</feature>
<keyword evidence="4" id="KW-0690">Ribosome biogenesis</keyword>
<dbReference type="GO" id="GO:0005732">
    <property type="term" value="C:sno(s)RNA-containing ribonucleoprotein complex"/>
    <property type="evidence" value="ECO:0007669"/>
    <property type="project" value="InterPro"/>
</dbReference>
<dbReference type="GO" id="GO:0000493">
    <property type="term" value="P:box H/ACA snoRNP assembly"/>
    <property type="evidence" value="ECO:0007669"/>
    <property type="project" value="InterPro"/>
</dbReference>
<sequence>MNDHICCGEIPESSAQLPTNDQLIHEVTLCQTDKVTQNEAVAHEDNVSTSKKDEINRQPLTHALEVLLGGLGIPSLVPEEAENSLMEAVVQGNHPSTNEIEFNQTNPEKNAQDKESAVSETISVYQENTSTGITEILPANNTLKPRVQVASMESIDSAPSTGNQTQNSTALAASEESIEKPNIPGLFLCGSNFASGKAPCQENSLSEACVKDNTSNPPKLDDFVALNLPNPHFNETSAIATSSEEQMQEQNPEYEADSSPIVSSSEDSSSESDSSEESQDEADSYKLLSPEEQARILMAGDGGSDDEGGDKSKSSGGQLRTKNEIPEVVIPRPDIVITQDMPIIELGVVEQIVDNVLLIKANTSGEYRVLESGSILCLPDRRVIGVVAETIGRVEQPFYSVLFTNSAEILALGISMGIKVFYSESHSTYVFTKSLKVFKGSDASNMNDEEVGEDEVEFSDDEMEAEHKRRVKQKRMGKREGKFQAKVGSTRNAHSLQQMSALNEKNSVQSISYDEDEPYKPLTRPIGYAEHVSQNEAPLDNAYTGDSERQYSKGQSKSRSRGERRRARGDNGRARGDRNSRTPKASLPIKEPYQQSYGQISAPRPQTSSMSHSHDDNIAMQNITPQFPFYPLPQSTSSSAQPPENLSHQIASQPHMQPHLQSHLQNHMQSHLQPHLQPHLQLWSQIFSQQGSQQPSPNTNQNWANLVQSLPTGGYVNPAFFTTQNGLSQPWKPPNHQDPSNSQGN</sequence>
<feature type="region of interest" description="Disordered" evidence="10">
    <location>
        <begin position="241"/>
        <end position="324"/>
    </location>
</feature>
<dbReference type="Pfam" id="PF04410">
    <property type="entry name" value="Gar1"/>
    <property type="match status" value="1"/>
</dbReference>
<dbReference type="FunFam" id="2.40.10.230:FF:000002">
    <property type="entry name" value="H/ACA ribonucleoprotein complex non-core subunit NAF1"/>
    <property type="match status" value="1"/>
</dbReference>
<dbReference type="PANTHER" id="PTHR31633:SF1">
    <property type="entry name" value="H_ACA RIBONUCLEOPROTEIN COMPLEX NON-CORE SUBUNIT NAF1"/>
    <property type="match status" value="1"/>
</dbReference>
<evidence type="ECO:0000256" key="9">
    <source>
        <dbReference type="ARBA" id="ARBA00076743"/>
    </source>
</evidence>
<keyword evidence="8" id="KW-0539">Nucleus</keyword>
<dbReference type="Proteomes" id="UP000275772">
    <property type="component" value="Unassembled WGS sequence"/>
</dbReference>
<feature type="compositionally biased region" description="Basic residues" evidence="10">
    <location>
        <begin position="468"/>
        <end position="477"/>
    </location>
</feature>
<feature type="compositionally biased region" description="Polar residues" evidence="10">
    <location>
        <begin position="241"/>
        <end position="251"/>
    </location>
</feature>
<evidence type="ECO:0000256" key="2">
    <source>
        <dbReference type="ARBA" id="ARBA00009801"/>
    </source>
</evidence>
<evidence type="ECO:0000256" key="8">
    <source>
        <dbReference type="ARBA" id="ARBA00023242"/>
    </source>
</evidence>
<dbReference type="PANTHER" id="PTHR31633">
    <property type="entry name" value="H/ACA RIBONUCLEOPROTEIN COMPLEX NON-CORE SUBUNIT NAF1"/>
    <property type="match status" value="1"/>
</dbReference>
<evidence type="ECO:0000313" key="11">
    <source>
        <dbReference type="EMBL" id="SZF02182.1"/>
    </source>
</evidence>
<dbReference type="EMBL" id="UNSH01000041">
    <property type="protein sequence ID" value="SZF02182.1"/>
    <property type="molecule type" value="Genomic_DNA"/>
</dbReference>
<comment type="similarity">
    <text evidence="2">Belongs to the NAF1 family.</text>
</comment>
<feature type="region of interest" description="Disordered" evidence="10">
    <location>
        <begin position="155"/>
        <end position="176"/>
    </location>
</feature>
<feature type="region of interest" description="Disordered" evidence="10">
    <location>
        <begin position="443"/>
        <end position="614"/>
    </location>
</feature>
<accession>A0A383USE5</accession>
<keyword evidence="6" id="KW-0597">Phosphoprotein</keyword>
<evidence type="ECO:0000256" key="6">
    <source>
        <dbReference type="ARBA" id="ARBA00022553"/>
    </source>
</evidence>
<organism evidence="11 12">
    <name type="scientific">Blumeria hordei</name>
    <name type="common">Barley powdery mildew</name>
    <name type="synonym">Blumeria graminis f. sp. hordei</name>
    <dbReference type="NCBI Taxonomy" id="2867405"/>
    <lineage>
        <taxon>Eukaryota</taxon>
        <taxon>Fungi</taxon>
        <taxon>Dikarya</taxon>
        <taxon>Ascomycota</taxon>
        <taxon>Pezizomycotina</taxon>
        <taxon>Leotiomycetes</taxon>
        <taxon>Erysiphales</taxon>
        <taxon>Erysiphaceae</taxon>
        <taxon>Blumeria</taxon>
    </lineage>
</organism>
<feature type="region of interest" description="Disordered" evidence="10">
    <location>
        <begin position="714"/>
        <end position="745"/>
    </location>
</feature>